<dbReference type="AlphaFoldDB" id="A0A411MLR9"/>
<name>A0A411MLR9_9PSED</name>
<gene>
    <name evidence="1" type="ORF">EXN22_19180</name>
</gene>
<sequence length="101" mass="10752">MAIDAIAAYATLGLAHSLDPGGQGVPVSLQDRLIQAFAESAQASKSQVAQIQQLLQRPDITSPQALALLQEQTGQYNVDINLLNTLVRKAVGTVETLLRQS</sequence>
<dbReference type="KEGG" id="ptk:EXN22_19180"/>
<dbReference type="NCBIfam" id="NF038054">
    <property type="entry name" value="T3SS_SctI"/>
    <property type="match status" value="1"/>
</dbReference>
<proteinExistence type="predicted"/>
<accession>A0A411MLR9</accession>
<keyword evidence="2" id="KW-1185">Reference proteome</keyword>
<reference evidence="1 2" key="1">
    <citation type="submission" date="2019-02" db="EMBL/GenBank/DDBJ databases">
        <title>Complete genome sequence of Pseudomonas sp. SNU WT1 isolated from rainbow trout.</title>
        <authorList>
            <person name="Oh W.T."/>
            <person name="Park S.C."/>
        </authorList>
    </citation>
    <scope>NUCLEOTIDE SEQUENCE [LARGE SCALE GENOMIC DNA]</scope>
    <source>
        <strain evidence="1 2">SNU WT1</strain>
    </source>
</reference>
<dbReference type="OrthoDB" id="6895572at2"/>
<protein>
    <submittedName>
        <fullName evidence="1">Type III secretion system protein PrgJ</fullName>
    </submittedName>
</protein>
<dbReference type="Proteomes" id="UP000291130">
    <property type="component" value="Chromosome"/>
</dbReference>
<dbReference type="EMBL" id="CP035952">
    <property type="protein sequence ID" value="QBF27707.1"/>
    <property type="molecule type" value="Genomic_DNA"/>
</dbReference>
<dbReference type="RefSeq" id="WP_130265552.1">
    <property type="nucleotide sequence ID" value="NZ_CP035952.1"/>
</dbReference>
<evidence type="ECO:0000313" key="1">
    <source>
        <dbReference type="EMBL" id="QBF27707.1"/>
    </source>
</evidence>
<evidence type="ECO:0000313" key="2">
    <source>
        <dbReference type="Proteomes" id="UP000291130"/>
    </source>
</evidence>
<organism evidence="1 2">
    <name type="scientific">Pseudomonas tructae</name>
    <dbReference type="NCBI Taxonomy" id="2518644"/>
    <lineage>
        <taxon>Bacteria</taxon>
        <taxon>Pseudomonadati</taxon>
        <taxon>Pseudomonadota</taxon>
        <taxon>Gammaproteobacteria</taxon>
        <taxon>Pseudomonadales</taxon>
        <taxon>Pseudomonadaceae</taxon>
        <taxon>Pseudomonas</taxon>
    </lineage>
</organism>
<dbReference type="InterPro" id="IPR047754">
    <property type="entry name" value="T3SS_SctI-like"/>
</dbReference>